<evidence type="ECO:0000313" key="11">
    <source>
        <dbReference type="Proteomes" id="UP000178230"/>
    </source>
</evidence>
<accession>A0A1F5YHH8</accession>
<organism evidence="10 11">
    <name type="scientific">Candidatus Gottesmanbacteria bacterium RBG_13_37_7</name>
    <dbReference type="NCBI Taxonomy" id="1798369"/>
    <lineage>
        <taxon>Bacteria</taxon>
        <taxon>Candidatus Gottesmaniibacteriota</taxon>
    </lineage>
</organism>
<dbReference type="GO" id="GO:0006493">
    <property type="term" value="P:protein O-linked glycosylation"/>
    <property type="evidence" value="ECO:0007669"/>
    <property type="project" value="InterPro"/>
</dbReference>
<evidence type="ECO:0000256" key="2">
    <source>
        <dbReference type="ARBA" id="ARBA00022475"/>
    </source>
</evidence>
<evidence type="ECO:0000256" key="8">
    <source>
        <dbReference type="SAM" id="Phobius"/>
    </source>
</evidence>
<evidence type="ECO:0000313" key="10">
    <source>
        <dbReference type="EMBL" id="OGF99512.1"/>
    </source>
</evidence>
<dbReference type="EMBL" id="MFIY01000049">
    <property type="protein sequence ID" value="OGF99512.1"/>
    <property type="molecule type" value="Genomic_DNA"/>
</dbReference>
<dbReference type="InterPro" id="IPR050297">
    <property type="entry name" value="LipidA_mod_glycosyltrf_83"/>
</dbReference>
<evidence type="ECO:0000256" key="7">
    <source>
        <dbReference type="ARBA" id="ARBA00023136"/>
    </source>
</evidence>
<dbReference type="GO" id="GO:0005886">
    <property type="term" value="C:plasma membrane"/>
    <property type="evidence" value="ECO:0007669"/>
    <property type="project" value="UniProtKB-SubCell"/>
</dbReference>
<protein>
    <recommendedName>
        <fullName evidence="9">ArnT-like N-terminal domain-containing protein</fullName>
    </recommendedName>
</protein>
<dbReference type="GO" id="GO:0000030">
    <property type="term" value="F:mannosyltransferase activity"/>
    <property type="evidence" value="ECO:0007669"/>
    <property type="project" value="InterPro"/>
</dbReference>
<feature type="transmembrane region" description="Helical" evidence="8">
    <location>
        <begin position="134"/>
        <end position="158"/>
    </location>
</feature>
<dbReference type="GO" id="GO:0016763">
    <property type="term" value="F:pentosyltransferase activity"/>
    <property type="evidence" value="ECO:0007669"/>
    <property type="project" value="TreeGrafter"/>
</dbReference>
<dbReference type="AlphaFoldDB" id="A0A1F5YHH8"/>
<evidence type="ECO:0000256" key="3">
    <source>
        <dbReference type="ARBA" id="ARBA00022676"/>
    </source>
</evidence>
<feature type="transmembrane region" description="Helical" evidence="8">
    <location>
        <begin position="351"/>
        <end position="372"/>
    </location>
</feature>
<feature type="transmembrane region" description="Helical" evidence="8">
    <location>
        <begin position="393"/>
        <end position="415"/>
    </location>
</feature>
<name>A0A1F5YHH8_9BACT</name>
<gene>
    <name evidence="10" type="ORF">A2Y99_02820</name>
</gene>
<keyword evidence="7 8" id="KW-0472">Membrane</keyword>
<dbReference type="Pfam" id="PF02366">
    <property type="entry name" value="PMT"/>
    <property type="match status" value="1"/>
</dbReference>
<proteinExistence type="predicted"/>
<keyword evidence="6 8" id="KW-1133">Transmembrane helix</keyword>
<dbReference type="PANTHER" id="PTHR33908:SF11">
    <property type="entry name" value="MEMBRANE PROTEIN"/>
    <property type="match status" value="1"/>
</dbReference>
<dbReference type="Proteomes" id="UP000178230">
    <property type="component" value="Unassembled WGS sequence"/>
</dbReference>
<feature type="transmembrane region" description="Helical" evidence="8">
    <location>
        <begin position="249"/>
        <end position="266"/>
    </location>
</feature>
<comment type="caution">
    <text evidence="10">The sequence shown here is derived from an EMBL/GenBank/DDBJ whole genome shotgun (WGS) entry which is preliminary data.</text>
</comment>
<feature type="transmembrane region" description="Helical" evidence="8">
    <location>
        <begin position="466"/>
        <end position="491"/>
    </location>
</feature>
<comment type="subcellular location">
    <subcellularLocation>
        <location evidence="1">Cell membrane</location>
        <topology evidence="1">Multi-pass membrane protein</topology>
    </subcellularLocation>
</comment>
<evidence type="ECO:0000256" key="5">
    <source>
        <dbReference type="ARBA" id="ARBA00022692"/>
    </source>
</evidence>
<feature type="transmembrane region" description="Helical" evidence="8">
    <location>
        <begin position="225"/>
        <end position="243"/>
    </location>
</feature>
<reference evidence="10 11" key="1">
    <citation type="journal article" date="2016" name="Nat. Commun.">
        <title>Thousands of microbial genomes shed light on interconnected biogeochemical processes in an aquifer system.</title>
        <authorList>
            <person name="Anantharaman K."/>
            <person name="Brown C.T."/>
            <person name="Hug L.A."/>
            <person name="Sharon I."/>
            <person name="Castelle C.J."/>
            <person name="Probst A.J."/>
            <person name="Thomas B.C."/>
            <person name="Singh A."/>
            <person name="Wilkins M.J."/>
            <person name="Karaoz U."/>
            <person name="Brodie E.L."/>
            <person name="Williams K.H."/>
            <person name="Hubbard S.S."/>
            <person name="Banfield J.F."/>
        </authorList>
    </citation>
    <scope>NUCLEOTIDE SEQUENCE [LARGE SCALE GENOMIC DNA]</scope>
</reference>
<dbReference type="PANTHER" id="PTHR33908">
    <property type="entry name" value="MANNOSYLTRANSFERASE YKCB-RELATED"/>
    <property type="match status" value="1"/>
</dbReference>
<dbReference type="InterPro" id="IPR003342">
    <property type="entry name" value="ArnT-like_N"/>
</dbReference>
<feature type="transmembrane region" description="Helical" evidence="8">
    <location>
        <begin position="278"/>
        <end position="297"/>
    </location>
</feature>
<keyword evidence="4" id="KW-0808">Transferase</keyword>
<evidence type="ECO:0000256" key="6">
    <source>
        <dbReference type="ARBA" id="ARBA00022989"/>
    </source>
</evidence>
<sequence length="663" mass="77536">MKNKVQTIILILILITAAFFRFFNLMRDEPYFFNPDERNMANAITQLRLPIKLSAIPKCIYRELFNPQFSSLDQPNMTECNLNPHFFAYGQFPLYLSYISNHLIKLPICFWSYFNSSLSTLLGKDNPLFCSSEISYPSSIFWLRFWSALASTLTVLFIYRILRIISNKKISLIIALISVFSPGLIQSAHFGTTESFLAFFFLVSLYCSLKLLLQPPTVSFKKNLVNNIKYAVYISLAIGLASGSKFTGLFLFVPPALSFLGILFIYKRNRKYCFKILFNYLILLLFIGLGSIAIAIVSSPYNLVDIRNFQSAVFGYESDVAIGRYQAFYTRQFINTVPILFQTEKIFPYTLGWPVFILGSLGFLLLNFNLFFKLSKSIIERIMNHELRLKNRSLHLNILDSCFFILNSSFLIYFVSNAFLYAKWTRFMTPIFPFFYIFAGIFLFQIHKLINSQKKITKFCIFNLKFSLFIIHYSLFIISILPGITFMSVYINEDSRLQASRWIYRNIPDSSYVLSETANVVDIPLGLPEVNEITKNYRVISFDFYHMDENPLIFQDLIRHLEKSDYIFIPSRRIMFNYTRLPDRFPLVTKYYQLLYSGALGFKKINTISSFPQLKFGLLNWEFNDEKSEETYTVFDHPVIRIFKKVMPLNKEDYLNLFRYTAS</sequence>
<keyword evidence="3" id="KW-0328">Glycosyltransferase</keyword>
<evidence type="ECO:0000259" key="9">
    <source>
        <dbReference type="Pfam" id="PF02366"/>
    </source>
</evidence>
<feature type="transmembrane region" description="Helical" evidence="8">
    <location>
        <begin position="170"/>
        <end position="190"/>
    </location>
</feature>
<feature type="transmembrane region" description="Helical" evidence="8">
    <location>
        <begin position="427"/>
        <end position="446"/>
    </location>
</feature>
<feature type="transmembrane region" description="Helical" evidence="8">
    <location>
        <begin position="6"/>
        <end position="23"/>
    </location>
</feature>
<feature type="transmembrane region" description="Helical" evidence="8">
    <location>
        <begin position="196"/>
        <end position="213"/>
    </location>
</feature>
<dbReference type="GO" id="GO:0009103">
    <property type="term" value="P:lipopolysaccharide biosynthetic process"/>
    <property type="evidence" value="ECO:0007669"/>
    <property type="project" value="UniProtKB-ARBA"/>
</dbReference>
<keyword evidence="2" id="KW-1003">Cell membrane</keyword>
<evidence type="ECO:0000256" key="4">
    <source>
        <dbReference type="ARBA" id="ARBA00022679"/>
    </source>
</evidence>
<evidence type="ECO:0000256" key="1">
    <source>
        <dbReference type="ARBA" id="ARBA00004651"/>
    </source>
</evidence>
<feature type="domain" description="ArnT-like N-terminal" evidence="9">
    <location>
        <begin position="123"/>
        <end position="286"/>
    </location>
</feature>
<keyword evidence="5 8" id="KW-0812">Transmembrane</keyword>